<gene>
    <name evidence="11" type="ORF">M378DRAFT_88679</name>
</gene>
<dbReference type="AlphaFoldDB" id="A0A0C2W6T7"/>
<protein>
    <recommendedName>
        <fullName evidence="13">Carnitine/acyl carnitine carrier</fullName>
    </recommendedName>
</protein>
<evidence type="ECO:0000256" key="2">
    <source>
        <dbReference type="ARBA" id="ARBA00006375"/>
    </source>
</evidence>
<keyword evidence="7" id="KW-0496">Mitochondrion</keyword>
<keyword evidence="5" id="KW-0677">Repeat</keyword>
<dbReference type="Gene3D" id="1.50.40.10">
    <property type="entry name" value="Mitochondrial carrier domain"/>
    <property type="match status" value="1"/>
</dbReference>
<keyword evidence="3 10" id="KW-0813">Transport</keyword>
<dbReference type="PANTHER" id="PTHR45624:SF10">
    <property type="entry name" value="SLC (SOLUTE CARRIER) HOMOLOG"/>
    <property type="match status" value="1"/>
</dbReference>
<evidence type="ECO:0000256" key="6">
    <source>
        <dbReference type="ARBA" id="ARBA00022989"/>
    </source>
</evidence>
<feature type="repeat" description="Solcar" evidence="9">
    <location>
        <begin position="83"/>
        <end position="166"/>
    </location>
</feature>
<comment type="subcellular location">
    <subcellularLocation>
        <location evidence="1">Mitochondrion membrane</location>
        <topology evidence="1">Multi-pass membrane protein</topology>
    </subcellularLocation>
</comment>
<evidence type="ECO:0000256" key="7">
    <source>
        <dbReference type="ARBA" id="ARBA00023128"/>
    </source>
</evidence>
<feature type="non-terminal residue" evidence="11">
    <location>
        <position position="1"/>
    </location>
</feature>
<dbReference type="HOGENOM" id="CLU_015166_16_0_1"/>
<feature type="repeat" description="Solcar" evidence="9">
    <location>
        <begin position="175"/>
        <end position="293"/>
    </location>
</feature>
<evidence type="ECO:0000256" key="8">
    <source>
        <dbReference type="ARBA" id="ARBA00023136"/>
    </source>
</evidence>
<comment type="similarity">
    <text evidence="2 10">Belongs to the mitochondrial carrier (TC 2.A.29) family.</text>
</comment>
<name>A0A0C2W6T7_AMAMK</name>
<accession>A0A0C2W6T7</accession>
<dbReference type="SUPFAM" id="SSF103506">
    <property type="entry name" value="Mitochondrial carrier"/>
    <property type="match status" value="1"/>
</dbReference>
<dbReference type="GO" id="GO:0031966">
    <property type="term" value="C:mitochondrial membrane"/>
    <property type="evidence" value="ECO:0007669"/>
    <property type="project" value="UniProtKB-SubCell"/>
</dbReference>
<dbReference type="InterPro" id="IPR018108">
    <property type="entry name" value="MCP_transmembrane"/>
</dbReference>
<evidence type="ECO:0000256" key="3">
    <source>
        <dbReference type="ARBA" id="ARBA00022448"/>
    </source>
</evidence>
<feature type="repeat" description="Solcar" evidence="9">
    <location>
        <begin position="1"/>
        <end position="74"/>
    </location>
</feature>
<evidence type="ECO:0000256" key="1">
    <source>
        <dbReference type="ARBA" id="ARBA00004225"/>
    </source>
</evidence>
<dbReference type="Pfam" id="PF00153">
    <property type="entry name" value="Mito_carr"/>
    <property type="match status" value="3"/>
</dbReference>
<keyword evidence="8 9" id="KW-0472">Membrane</keyword>
<evidence type="ECO:0000256" key="4">
    <source>
        <dbReference type="ARBA" id="ARBA00022692"/>
    </source>
</evidence>
<dbReference type="InParanoid" id="A0A0C2W6T7"/>
<dbReference type="EMBL" id="KN818395">
    <property type="protein sequence ID" value="KIL56862.1"/>
    <property type="molecule type" value="Genomic_DNA"/>
</dbReference>
<dbReference type="GO" id="GO:0022857">
    <property type="term" value="F:transmembrane transporter activity"/>
    <property type="evidence" value="ECO:0007669"/>
    <property type="project" value="TreeGrafter"/>
</dbReference>
<evidence type="ECO:0000256" key="10">
    <source>
        <dbReference type="RuleBase" id="RU000488"/>
    </source>
</evidence>
<dbReference type="InterPro" id="IPR023395">
    <property type="entry name" value="MCP_dom_sf"/>
</dbReference>
<organism evidence="11 12">
    <name type="scientific">Amanita muscaria (strain Koide BX008)</name>
    <dbReference type="NCBI Taxonomy" id="946122"/>
    <lineage>
        <taxon>Eukaryota</taxon>
        <taxon>Fungi</taxon>
        <taxon>Dikarya</taxon>
        <taxon>Basidiomycota</taxon>
        <taxon>Agaricomycotina</taxon>
        <taxon>Agaricomycetes</taxon>
        <taxon>Agaricomycetidae</taxon>
        <taxon>Agaricales</taxon>
        <taxon>Pluteineae</taxon>
        <taxon>Amanitaceae</taxon>
        <taxon>Amanita</taxon>
    </lineage>
</organism>
<dbReference type="InterPro" id="IPR050567">
    <property type="entry name" value="Mitochondrial_Carrier"/>
</dbReference>
<evidence type="ECO:0000256" key="5">
    <source>
        <dbReference type="ARBA" id="ARBA00022737"/>
    </source>
</evidence>
<keyword evidence="4 9" id="KW-0812">Transmembrane</keyword>
<sequence length="295" mass="31891">GIAGLFVGHPFDTVKVRFQTPSIAGKYHSTFHAISTIVREEKIVGLYKGIPSPLATAAPLNGLIFASYRLFLNLQLDDKDTIPTLAQVGFAGAFTGIVCSLVTTPTELIKIRQQDQLISTSTKQIALNIYKESGVPGLYRGITATILRDIGYGAYFLAYEGTCRFLNRYDSMKELSSVVPMIAGAVAGIVGWGATFPFDVVKTRMQGTVQGNTVHSLPRSGIPNTNPWQYSSVAASPINAMTSNPYQTVASTIYHSFRNEGAGVFFRGLAPTLIRAIPVNMVTFATFEITVHALS</sequence>
<dbReference type="PANTHER" id="PTHR45624">
    <property type="entry name" value="MITOCHONDRIAL BASIC AMINO ACIDS TRANSPORTER-RELATED"/>
    <property type="match status" value="1"/>
</dbReference>
<proteinExistence type="inferred from homology"/>
<dbReference type="PROSITE" id="PS50920">
    <property type="entry name" value="SOLCAR"/>
    <property type="match status" value="3"/>
</dbReference>
<keyword evidence="12" id="KW-1185">Reference proteome</keyword>
<dbReference type="OrthoDB" id="14252at2759"/>
<reference evidence="11 12" key="1">
    <citation type="submission" date="2014-04" db="EMBL/GenBank/DDBJ databases">
        <title>Evolutionary Origins and Diversification of the Mycorrhizal Mutualists.</title>
        <authorList>
            <consortium name="DOE Joint Genome Institute"/>
            <consortium name="Mycorrhizal Genomics Consortium"/>
            <person name="Kohler A."/>
            <person name="Kuo A."/>
            <person name="Nagy L.G."/>
            <person name="Floudas D."/>
            <person name="Copeland A."/>
            <person name="Barry K.W."/>
            <person name="Cichocki N."/>
            <person name="Veneault-Fourrey C."/>
            <person name="LaButti K."/>
            <person name="Lindquist E.A."/>
            <person name="Lipzen A."/>
            <person name="Lundell T."/>
            <person name="Morin E."/>
            <person name="Murat C."/>
            <person name="Riley R."/>
            <person name="Ohm R."/>
            <person name="Sun H."/>
            <person name="Tunlid A."/>
            <person name="Henrissat B."/>
            <person name="Grigoriev I.V."/>
            <person name="Hibbett D.S."/>
            <person name="Martin F."/>
        </authorList>
    </citation>
    <scope>NUCLEOTIDE SEQUENCE [LARGE SCALE GENOMIC DNA]</scope>
    <source>
        <strain evidence="11 12">Koide BX008</strain>
    </source>
</reference>
<evidence type="ECO:0000313" key="12">
    <source>
        <dbReference type="Proteomes" id="UP000054549"/>
    </source>
</evidence>
<keyword evidence="6" id="KW-1133">Transmembrane helix</keyword>
<evidence type="ECO:0008006" key="13">
    <source>
        <dbReference type="Google" id="ProtNLM"/>
    </source>
</evidence>
<evidence type="ECO:0000256" key="9">
    <source>
        <dbReference type="PROSITE-ProRule" id="PRU00282"/>
    </source>
</evidence>
<evidence type="ECO:0000313" key="11">
    <source>
        <dbReference type="EMBL" id="KIL56862.1"/>
    </source>
</evidence>
<dbReference type="Proteomes" id="UP000054549">
    <property type="component" value="Unassembled WGS sequence"/>
</dbReference>